<keyword evidence="2" id="KW-0732">Signal</keyword>
<dbReference type="InterPro" id="IPR005199">
    <property type="entry name" value="Glyco_hydro_79"/>
</dbReference>
<comment type="similarity">
    <text evidence="1">Belongs to the glycosyl hydrolase 79 family.</text>
</comment>
<dbReference type="HOGENOM" id="CLU_021823_0_1_1"/>
<dbReference type="SUPFAM" id="SSF51445">
    <property type="entry name" value="(Trans)glycosidases"/>
    <property type="match status" value="1"/>
</dbReference>
<dbReference type="OMA" id="YMRGSIT"/>
<dbReference type="EnsemblMetazoa" id="CapteT223505">
    <property type="protein sequence ID" value="CapteP223505"/>
    <property type="gene ID" value="CapteG223505"/>
</dbReference>
<dbReference type="PANTHER" id="PTHR46145:SF4">
    <property type="entry name" value="HEPARANASE"/>
    <property type="match status" value="1"/>
</dbReference>
<organism evidence="3">
    <name type="scientific">Capitella teleta</name>
    <name type="common">Polychaete worm</name>
    <dbReference type="NCBI Taxonomy" id="283909"/>
    <lineage>
        <taxon>Eukaryota</taxon>
        <taxon>Metazoa</taxon>
        <taxon>Spiralia</taxon>
        <taxon>Lophotrochozoa</taxon>
        <taxon>Annelida</taxon>
        <taxon>Polychaeta</taxon>
        <taxon>Sedentaria</taxon>
        <taxon>Scolecida</taxon>
        <taxon>Capitellidae</taxon>
        <taxon>Capitella</taxon>
    </lineage>
</organism>
<dbReference type="SMR" id="R7VBZ0"/>
<reference evidence="4" key="3">
    <citation type="submission" date="2015-06" db="UniProtKB">
        <authorList>
            <consortium name="EnsemblMetazoa"/>
        </authorList>
    </citation>
    <scope>IDENTIFICATION</scope>
</reference>
<dbReference type="InterPro" id="IPR017853">
    <property type="entry name" value="GH"/>
</dbReference>
<dbReference type="AlphaFoldDB" id="R7VBZ0"/>
<dbReference type="Gene3D" id="3.20.20.80">
    <property type="entry name" value="Glycosidases"/>
    <property type="match status" value="1"/>
</dbReference>
<evidence type="ECO:0000313" key="5">
    <source>
        <dbReference type="Proteomes" id="UP000014760"/>
    </source>
</evidence>
<dbReference type="GO" id="GO:0005615">
    <property type="term" value="C:extracellular space"/>
    <property type="evidence" value="ECO:0007669"/>
    <property type="project" value="TreeGrafter"/>
</dbReference>
<dbReference type="EMBL" id="AMQN01004378">
    <property type="status" value="NOT_ANNOTATED_CDS"/>
    <property type="molecule type" value="Genomic_DNA"/>
</dbReference>
<dbReference type="EMBL" id="KB293367">
    <property type="protein sequence ID" value="ELU16082.1"/>
    <property type="molecule type" value="Genomic_DNA"/>
</dbReference>
<name>R7VBZ0_CAPTE</name>
<dbReference type="GO" id="GO:0031012">
    <property type="term" value="C:extracellular matrix"/>
    <property type="evidence" value="ECO:0007669"/>
    <property type="project" value="TreeGrafter"/>
</dbReference>
<dbReference type="OrthoDB" id="10066041at2759"/>
<dbReference type="Pfam" id="PF03662">
    <property type="entry name" value="Glyco_hydro_79n"/>
    <property type="match status" value="1"/>
</dbReference>
<gene>
    <name evidence="3" type="ORF">CAPTEDRAFT_223505</name>
</gene>
<sequence length="502" mass="55388">MLGLIITLSLMAHLASGQANLTIVVNAQSSIFEAEESFISWSMDVANMVRSTDFPVFDFSSPKLHSLMKGLSPALLRVGGSPADWLFFDVPYSALNATKLSPKPILMTSQYMLAYNIARVTLIATENDWDAMVQLTLATGNRLLFDLNLQQRFGLQWDPSQAIRLFEYCRQQGYGKNLDWELGNEPNAYSHPGQIQVGTKQIGEDFLNLRRLLDAYPSLSAGSMVGPDVVSVPKEMVTDFVNVAGEVATALTTHHYYFRGDIASWKEYINPKHFSGSLDQQLQEAKDIIAQSKHPQLKYWLGETSDSWHSGTAGVSDRFISGFLWLDKLGTAAKMGVGVVMRQTLYGHQYSLISLTLDPYPDYWLSLLHKRLAGTKVLYAQVSNSTTVKAYAHCSPTADDAFPTGAVTMFALNINNHTESLTFTEQFAKLPYEVYLMTPGDGEQSGLLSKDVKLNGKVLSLLPDSSLPDLLPVSHSAGQPLDLPPYSYAFWVFPAAKAPACG</sequence>
<feature type="signal peptide" evidence="2">
    <location>
        <begin position="1"/>
        <end position="17"/>
    </location>
</feature>
<evidence type="ECO:0000256" key="2">
    <source>
        <dbReference type="SAM" id="SignalP"/>
    </source>
</evidence>
<evidence type="ECO:0000313" key="3">
    <source>
        <dbReference type="EMBL" id="ELU16082.1"/>
    </source>
</evidence>
<evidence type="ECO:0008006" key="6">
    <source>
        <dbReference type="Google" id="ProtNLM"/>
    </source>
</evidence>
<dbReference type="GO" id="GO:0016798">
    <property type="term" value="F:hydrolase activity, acting on glycosyl bonds"/>
    <property type="evidence" value="ECO:0007669"/>
    <property type="project" value="InterPro"/>
</dbReference>
<dbReference type="PANTHER" id="PTHR46145">
    <property type="entry name" value="HEPARANASE"/>
    <property type="match status" value="1"/>
</dbReference>
<reference evidence="5" key="1">
    <citation type="submission" date="2012-12" db="EMBL/GenBank/DDBJ databases">
        <authorList>
            <person name="Hellsten U."/>
            <person name="Grimwood J."/>
            <person name="Chapman J.A."/>
            <person name="Shapiro H."/>
            <person name="Aerts A."/>
            <person name="Otillar R.P."/>
            <person name="Terry A.Y."/>
            <person name="Boore J.L."/>
            <person name="Simakov O."/>
            <person name="Marletaz F."/>
            <person name="Cho S.-J."/>
            <person name="Edsinger-Gonzales E."/>
            <person name="Havlak P."/>
            <person name="Kuo D.-H."/>
            <person name="Larsson T."/>
            <person name="Lv J."/>
            <person name="Arendt D."/>
            <person name="Savage R."/>
            <person name="Osoegawa K."/>
            <person name="de Jong P."/>
            <person name="Lindberg D.R."/>
            <person name="Seaver E.C."/>
            <person name="Weisblat D.A."/>
            <person name="Putnam N.H."/>
            <person name="Grigoriev I.V."/>
            <person name="Rokhsar D.S."/>
        </authorList>
    </citation>
    <scope>NUCLEOTIDE SEQUENCE</scope>
    <source>
        <strain evidence="5">I ESC-2004</strain>
    </source>
</reference>
<proteinExistence type="inferred from homology"/>
<dbReference type="Proteomes" id="UP000014760">
    <property type="component" value="Unassembled WGS sequence"/>
</dbReference>
<evidence type="ECO:0000256" key="1">
    <source>
        <dbReference type="ARBA" id="ARBA00009800"/>
    </source>
</evidence>
<feature type="chain" id="PRO_5008788918" description="Heparanase" evidence="2">
    <location>
        <begin position="18"/>
        <end position="502"/>
    </location>
</feature>
<reference evidence="3 5" key="2">
    <citation type="journal article" date="2013" name="Nature">
        <title>Insights into bilaterian evolution from three spiralian genomes.</title>
        <authorList>
            <person name="Simakov O."/>
            <person name="Marletaz F."/>
            <person name="Cho S.J."/>
            <person name="Edsinger-Gonzales E."/>
            <person name="Havlak P."/>
            <person name="Hellsten U."/>
            <person name="Kuo D.H."/>
            <person name="Larsson T."/>
            <person name="Lv J."/>
            <person name="Arendt D."/>
            <person name="Savage R."/>
            <person name="Osoegawa K."/>
            <person name="de Jong P."/>
            <person name="Grimwood J."/>
            <person name="Chapman J.A."/>
            <person name="Shapiro H."/>
            <person name="Aerts A."/>
            <person name="Otillar R.P."/>
            <person name="Terry A.Y."/>
            <person name="Boore J.L."/>
            <person name="Grigoriev I.V."/>
            <person name="Lindberg D.R."/>
            <person name="Seaver E.C."/>
            <person name="Weisblat D.A."/>
            <person name="Putnam N.H."/>
            <person name="Rokhsar D.S."/>
        </authorList>
    </citation>
    <scope>NUCLEOTIDE SEQUENCE</scope>
    <source>
        <strain evidence="3 5">I ESC-2004</strain>
    </source>
</reference>
<keyword evidence="5" id="KW-1185">Reference proteome</keyword>
<evidence type="ECO:0000313" key="4">
    <source>
        <dbReference type="EnsemblMetazoa" id="CapteP223505"/>
    </source>
</evidence>
<protein>
    <recommendedName>
        <fullName evidence="6">Heparanase</fullName>
    </recommendedName>
</protein>
<dbReference type="GO" id="GO:0016020">
    <property type="term" value="C:membrane"/>
    <property type="evidence" value="ECO:0007669"/>
    <property type="project" value="InterPro"/>
</dbReference>
<accession>R7VBZ0</accession>